<feature type="chain" id="PRO_5030890921" evidence="2">
    <location>
        <begin position="16"/>
        <end position="233"/>
    </location>
</feature>
<feature type="compositionally biased region" description="Basic and acidic residues" evidence="1">
    <location>
        <begin position="128"/>
        <end position="165"/>
    </location>
</feature>
<feature type="region of interest" description="Disordered" evidence="1">
    <location>
        <begin position="208"/>
        <end position="233"/>
    </location>
</feature>
<accession>A0A7S3MUI8</accession>
<dbReference type="AlphaFoldDB" id="A0A7S3MUI8"/>
<reference evidence="3" key="1">
    <citation type="submission" date="2021-01" db="EMBL/GenBank/DDBJ databases">
        <authorList>
            <person name="Corre E."/>
            <person name="Pelletier E."/>
            <person name="Niang G."/>
            <person name="Scheremetjew M."/>
            <person name="Finn R."/>
            <person name="Kale V."/>
            <person name="Holt S."/>
            <person name="Cochrane G."/>
            <person name="Meng A."/>
            <person name="Brown T."/>
            <person name="Cohen L."/>
        </authorList>
    </citation>
    <scope>NUCLEOTIDE SEQUENCE</scope>
    <source>
        <strain evidence="3">S3</strain>
    </source>
</reference>
<feature type="region of interest" description="Disordered" evidence="1">
    <location>
        <begin position="128"/>
        <end position="169"/>
    </location>
</feature>
<protein>
    <submittedName>
        <fullName evidence="3">Uncharacterized protein</fullName>
    </submittedName>
</protein>
<gene>
    <name evidence="3" type="ORF">SINC0208_LOCUS2300</name>
</gene>
<evidence type="ECO:0000313" key="3">
    <source>
        <dbReference type="EMBL" id="CAE0321719.1"/>
    </source>
</evidence>
<name>A0A7S3MUI8_9SPIT</name>
<dbReference type="EMBL" id="HBIH01005492">
    <property type="protein sequence ID" value="CAE0321719.1"/>
    <property type="molecule type" value="Transcribed_RNA"/>
</dbReference>
<sequence length="233" mass="25444">MKLSALVALLGLASAATHKQLMDDKADLKLRLTALKDLAETVEGGNRDEITQFIDMRQNEIKAELATYPERKEEARYELRSLLNVMSATEDGNMAKAQTALKERKDALMAVSAGIKSDLTVLAADDSAAKDDDTKADDSAAKDDDTKADDTKTDDDQKTEEEPKKGHPWFWIAGVGAAAAVGFVVYKKKSAENEGGDKMDRSLFKRQIKNPSAKRDTKETLVPADALPAEENI</sequence>
<proteinExistence type="predicted"/>
<evidence type="ECO:0000256" key="1">
    <source>
        <dbReference type="SAM" id="MobiDB-lite"/>
    </source>
</evidence>
<evidence type="ECO:0000256" key="2">
    <source>
        <dbReference type="SAM" id="SignalP"/>
    </source>
</evidence>
<organism evidence="3">
    <name type="scientific">Strombidium inclinatum</name>
    <dbReference type="NCBI Taxonomy" id="197538"/>
    <lineage>
        <taxon>Eukaryota</taxon>
        <taxon>Sar</taxon>
        <taxon>Alveolata</taxon>
        <taxon>Ciliophora</taxon>
        <taxon>Intramacronucleata</taxon>
        <taxon>Spirotrichea</taxon>
        <taxon>Oligotrichia</taxon>
        <taxon>Strombidiidae</taxon>
        <taxon>Strombidium</taxon>
    </lineage>
</organism>
<feature type="signal peptide" evidence="2">
    <location>
        <begin position="1"/>
        <end position="15"/>
    </location>
</feature>
<keyword evidence="2" id="KW-0732">Signal</keyword>